<evidence type="ECO:0000256" key="5">
    <source>
        <dbReference type="PROSITE-ProRule" id="PRU10072"/>
    </source>
</evidence>
<dbReference type="GO" id="GO:0005634">
    <property type="term" value="C:nucleus"/>
    <property type="evidence" value="ECO:0007669"/>
    <property type="project" value="TreeGrafter"/>
</dbReference>
<organism evidence="6 7">
    <name type="scientific">Giardia duodenalis assemblage B</name>
    <dbReference type="NCBI Taxonomy" id="1394984"/>
    <lineage>
        <taxon>Eukaryota</taxon>
        <taxon>Metamonada</taxon>
        <taxon>Diplomonadida</taxon>
        <taxon>Hexamitidae</taxon>
        <taxon>Giardiinae</taxon>
        <taxon>Giardia</taxon>
    </lineage>
</organism>
<evidence type="ECO:0000256" key="3">
    <source>
        <dbReference type="ARBA" id="ARBA00022801"/>
    </source>
</evidence>
<dbReference type="PROSITE" id="PS00130">
    <property type="entry name" value="U_DNA_GLYCOSYLASE"/>
    <property type="match status" value="1"/>
</dbReference>
<dbReference type="VEuPathDB" id="GiardiaDB:QR46_3025"/>
<evidence type="ECO:0000256" key="2">
    <source>
        <dbReference type="ARBA" id="ARBA00022763"/>
    </source>
</evidence>
<reference evidence="6 7" key="1">
    <citation type="journal article" date="2015" name="Mol. Biochem. Parasitol.">
        <title>Identification of polymorphic genes for use in assemblage B genotyping assays through comparative genomics of multiple assemblage B Giardia duodenalis isolates.</title>
        <authorList>
            <person name="Wielinga C."/>
            <person name="Thompson R.C."/>
            <person name="Monis P."/>
            <person name="Ryan U."/>
        </authorList>
    </citation>
    <scope>NUCLEOTIDE SEQUENCE [LARGE SCALE GENOMIC DNA]</scope>
    <source>
        <strain evidence="6 7">BAH15c1</strain>
    </source>
</reference>
<dbReference type="AlphaFoldDB" id="A0A132NSH1"/>
<dbReference type="SUPFAM" id="SSF52141">
    <property type="entry name" value="Uracil-DNA glycosylase-like"/>
    <property type="match status" value="1"/>
</dbReference>
<dbReference type="Gene3D" id="3.40.470.10">
    <property type="entry name" value="Uracil-DNA glycosylase-like domain"/>
    <property type="match status" value="1"/>
</dbReference>
<dbReference type="OrthoDB" id="423533at2759"/>
<dbReference type="EMBL" id="JXTI01000089">
    <property type="protein sequence ID" value="KWX12990.1"/>
    <property type="molecule type" value="Genomic_DNA"/>
</dbReference>
<sequence length="276" mass="30822">MLSLRFVEGHRNQNTNFLMRCDWEVVKRCFEAQPNHSDYVPSAANGLFPVNKDMVFRALNLVGSPRNVRIIIVGQDPYPRAESAVGISFLDGAVENFQSPRLAPSVRHILQAILVSRKLVGPQDNVDKLRTALRDNIGETQTEWFTSLATRCGVLWLNRSLTFGGKDPKTLQIHLTFWKPVIETILEEVVRARVGQGLIVLLWGAKAADLRPVLVGLANKHKNCSMKLLLNVHPLGHTFPGAGVFESVKRVEEELKMGVTDFLSATVSEQECQNES</sequence>
<dbReference type="InterPro" id="IPR036895">
    <property type="entry name" value="Uracil-DNA_glycosylase-like_sf"/>
</dbReference>
<dbReference type="FunFam" id="3.40.470.10:FF:000015">
    <property type="entry name" value="Uracil-DNA glycosylase"/>
    <property type="match status" value="1"/>
</dbReference>
<dbReference type="GO" id="GO:0004844">
    <property type="term" value="F:uracil DNA N-glycosylase activity"/>
    <property type="evidence" value="ECO:0007669"/>
    <property type="project" value="InterPro"/>
</dbReference>
<dbReference type="PANTHER" id="PTHR11264:SF8">
    <property type="entry name" value="URACIL-DNA GLYCOSYLASE-LIKE DOMAIN-CONTAINING PROTEIN"/>
    <property type="match status" value="1"/>
</dbReference>
<proteinExistence type="inferred from homology"/>
<dbReference type="GO" id="GO:0005739">
    <property type="term" value="C:mitochondrion"/>
    <property type="evidence" value="ECO:0007669"/>
    <property type="project" value="TreeGrafter"/>
</dbReference>
<name>A0A132NSH1_GIAIN</name>
<keyword evidence="2" id="KW-0227">DNA damage</keyword>
<evidence type="ECO:0000313" key="6">
    <source>
        <dbReference type="EMBL" id="KWX12990.1"/>
    </source>
</evidence>
<comment type="caution">
    <text evidence="6">The sequence shown here is derived from an EMBL/GenBank/DDBJ whole genome shotgun (WGS) entry which is preliminary data.</text>
</comment>
<evidence type="ECO:0000313" key="7">
    <source>
        <dbReference type="Proteomes" id="UP000070089"/>
    </source>
</evidence>
<evidence type="ECO:0000256" key="4">
    <source>
        <dbReference type="ARBA" id="ARBA00023204"/>
    </source>
</evidence>
<dbReference type="GO" id="GO:0097510">
    <property type="term" value="P:base-excision repair, AP site formation via deaminated base removal"/>
    <property type="evidence" value="ECO:0007669"/>
    <property type="project" value="TreeGrafter"/>
</dbReference>
<evidence type="ECO:0000256" key="1">
    <source>
        <dbReference type="ARBA" id="ARBA00008184"/>
    </source>
</evidence>
<gene>
    <name evidence="6" type="ORF">QR46_3025</name>
</gene>
<accession>A0A132NSH1</accession>
<comment type="similarity">
    <text evidence="1">Belongs to the uracil-DNA glycosylase (UDG) superfamily. UNG family.</text>
</comment>
<keyword evidence="4" id="KW-0234">DNA repair</keyword>
<keyword evidence="3" id="KW-0378">Hydrolase</keyword>
<protein>
    <submittedName>
        <fullName evidence="6">Uracil-DNA glycosylase</fullName>
    </submittedName>
</protein>
<dbReference type="Proteomes" id="UP000070089">
    <property type="component" value="Unassembled WGS sequence"/>
</dbReference>
<dbReference type="PANTHER" id="PTHR11264">
    <property type="entry name" value="URACIL-DNA GLYCOSYLASE"/>
    <property type="match status" value="1"/>
</dbReference>
<dbReference type="InterPro" id="IPR018085">
    <property type="entry name" value="Ura-DNA_Glyclase_AS"/>
</dbReference>
<feature type="active site" description="Proton acceptor" evidence="5">
    <location>
        <position position="76"/>
    </location>
</feature>
<dbReference type="InterPro" id="IPR002043">
    <property type="entry name" value="UDG_fam1"/>
</dbReference>